<dbReference type="AlphaFoldDB" id="C4L155"/>
<dbReference type="KEGG" id="eat:EAT1b_0067"/>
<evidence type="ECO:0000256" key="5">
    <source>
        <dbReference type="ARBA" id="ARBA00022842"/>
    </source>
</evidence>
<dbReference type="InterPro" id="IPR045121">
    <property type="entry name" value="CoAse"/>
</dbReference>
<accession>C4L155</accession>
<comment type="cofactor">
    <cofactor evidence="2">
        <name>Mg(2+)</name>
        <dbReference type="ChEBI" id="CHEBI:18420"/>
    </cofactor>
</comment>
<evidence type="ECO:0000256" key="2">
    <source>
        <dbReference type="ARBA" id="ARBA00001946"/>
    </source>
</evidence>
<feature type="domain" description="Nudix hydrolase" evidence="7">
    <location>
        <begin position="24"/>
        <end position="163"/>
    </location>
</feature>
<dbReference type="PANTHER" id="PTHR12992">
    <property type="entry name" value="NUDIX HYDROLASE"/>
    <property type="match status" value="1"/>
</dbReference>
<evidence type="ECO:0000256" key="4">
    <source>
        <dbReference type="ARBA" id="ARBA00022801"/>
    </source>
</evidence>
<dbReference type="STRING" id="360911.EAT1b_0067"/>
<dbReference type="eggNOG" id="COG0494">
    <property type="taxonomic scope" value="Bacteria"/>
</dbReference>
<dbReference type="InterPro" id="IPR015797">
    <property type="entry name" value="NUDIX_hydrolase-like_dom_sf"/>
</dbReference>
<evidence type="ECO:0000256" key="1">
    <source>
        <dbReference type="ARBA" id="ARBA00001936"/>
    </source>
</evidence>
<keyword evidence="3" id="KW-0479">Metal-binding</keyword>
<keyword evidence="6" id="KW-0464">Manganese</keyword>
<dbReference type="InterPro" id="IPR000086">
    <property type="entry name" value="NUDIX_hydrolase_dom"/>
</dbReference>
<dbReference type="CDD" id="cd03426">
    <property type="entry name" value="NUDIX_CoAse_Nudt7"/>
    <property type="match status" value="1"/>
</dbReference>
<dbReference type="EMBL" id="CP001615">
    <property type="protein sequence ID" value="ACQ69001.1"/>
    <property type="molecule type" value="Genomic_DNA"/>
</dbReference>
<reference evidence="8 9" key="1">
    <citation type="journal article" date="2011" name="J. Bacteriol.">
        <title>Complete genome sequence of the Thermophilic Bacterium Exiguobacterium sp. AT1b.</title>
        <authorList>
            <person name="Vishnivetskaya T.A."/>
            <person name="Lucas S."/>
            <person name="Copeland A."/>
            <person name="Lapidus A."/>
            <person name="Glavina Del Rio T."/>
            <person name="Dalin E."/>
            <person name="Tice H."/>
            <person name="Bruce D.C."/>
            <person name="Goodwin L.A."/>
            <person name="Pitluck S."/>
            <person name="Saunders E."/>
            <person name="Brettin T."/>
            <person name="Detter C."/>
            <person name="Han C."/>
            <person name="Larimer F."/>
            <person name="Land M.L."/>
            <person name="Hauser L.J."/>
            <person name="Kyrpides N.C."/>
            <person name="Ovchinnikova G."/>
            <person name="Kathariou S."/>
            <person name="Ramaley R.F."/>
            <person name="Rodrigues D.F."/>
            <person name="Hendrix C."/>
            <person name="Richardson P."/>
            <person name="Tiedje J.M."/>
        </authorList>
    </citation>
    <scope>NUCLEOTIDE SEQUENCE [LARGE SCALE GENOMIC DNA]</scope>
    <source>
        <strain evidence="9">ATCC BAA-1283 / AT1b</strain>
    </source>
</reference>
<dbReference type="Pfam" id="PF00293">
    <property type="entry name" value="NUDIX"/>
    <property type="match status" value="1"/>
</dbReference>
<proteinExistence type="predicted"/>
<keyword evidence="4 8" id="KW-0378">Hydrolase</keyword>
<dbReference type="PROSITE" id="PS51462">
    <property type="entry name" value="NUDIX"/>
    <property type="match status" value="1"/>
</dbReference>
<gene>
    <name evidence="8" type="ordered locus">EAT1b_0067</name>
</gene>
<evidence type="ECO:0000313" key="8">
    <source>
        <dbReference type="EMBL" id="ACQ69001.1"/>
    </source>
</evidence>
<dbReference type="Proteomes" id="UP000000716">
    <property type="component" value="Chromosome"/>
</dbReference>
<name>C4L155_EXISA</name>
<evidence type="ECO:0000313" key="9">
    <source>
        <dbReference type="Proteomes" id="UP000000716"/>
    </source>
</evidence>
<dbReference type="GO" id="GO:0010945">
    <property type="term" value="F:coenzyme A diphosphatase activity"/>
    <property type="evidence" value="ECO:0007669"/>
    <property type="project" value="InterPro"/>
</dbReference>
<evidence type="ECO:0000259" key="7">
    <source>
        <dbReference type="PROSITE" id="PS51462"/>
    </source>
</evidence>
<dbReference type="GO" id="GO:0046872">
    <property type="term" value="F:metal ion binding"/>
    <property type="evidence" value="ECO:0007669"/>
    <property type="project" value="UniProtKB-KW"/>
</dbReference>
<evidence type="ECO:0000256" key="6">
    <source>
        <dbReference type="ARBA" id="ARBA00023211"/>
    </source>
</evidence>
<protein>
    <submittedName>
        <fullName evidence="8">NUDIX hydrolase</fullName>
    </submittedName>
</protein>
<dbReference type="PANTHER" id="PTHR12992:SF11">
    <property type="entry name" value="MITOCHONDRIAL COENZYME A DIPHOSPHATASE NUDT8"/>
    <property type="match status" value="1"/>
</dbReference>
<keyword evidence="5" id="KW-0460">Magnesium</keyword>
<dbReference type="SUPFAM" id="SSF55811">
    <property type="entry name" value="Nudix"/>
    <property type="match status" value="1"/>
</dbReference>
<dbReference type="HOGENOM" id="CLU_040940_5_2_9"/>
<keyword evidence="9" id="KW-1185">Reference proteome</keyword>
<evidence type="ECO:0000256" key="3">
    <source>
        <dbReference type="ARBA" id="ARBA00022723"/>
    </source>
</evidence>
<comment type="cofactor">
    <cofactor evidence="1">
        <name>Mn(2+)</name>
        <dbReference type="ChEBI" id="CHEBI:29035"/>
    </cofactor>
</comment>
<sequence>MSIVQPWITEEQIRDSFTMDEDYEQTAAVLIPLVQIDQEWHVVFEVRAHTMRQQPGEISFPGGRLEKGETPVEAAIRETCEELEISADKVEVVGKLRPLATPHRQLIYPFVGILSEVPSVEGTDEVDHLFTVPISTLLMIDPFHGEMEWTMSPDQNIPLDRLANAKAYKKRVIKMKEPFYEHEDYIIWGLTGKFLTQFIKRIKENVFKRL</sequence>
<dbReference type="Gene3D" id="3.90.79.10">
    <property type="entry name" value="Nucleoside Triphosphate Pyrophosphohydrolase"/>
    <property type="match status" value="1"/>
</dbReference>
<organism evidence="8 9">
    <name type="scientific">Exiguobacterium sp. (strain ATCC BAA-1283 / AT1b)</name>
    <dbReference type="NCBI Taxonomy" id="360911"/>
    <lineage>
        <taxon>Bacteria</taxon>
        <taxon>Bacillati</taxon>
        <taxon>Bacillota</taxon>
        <taxon>Bacilli</taxon>
        <taxon>Bacillales</taxon>
        <taxon>Bacillales Family XII. Incertae Sedis</taxon>
        <taxon>Exiguobacterium</taxon>
    </lineage>
</organism>